<evidence type="ECO:0000313" key="4">
    <source>
        <dbReference type="Proteomes" id="UP000515344"/>
    </source>
</evidence>
<dbReference type="KEGG" id="lacs:H4075_10375"/>
<dbReference type="Proteomes" id="UP000515344">
    <property type="component" value="Chromosome"/>
</dbReference>
<dbReference type="GO" id="GO:1904680">
    <property type="term" value="F:peptide transmembrane transporter activity"/>
    <property type="evidence" value="ECO:0007669"/>
    <property type="project" value="TreeGrafter"/>
</dbReference>
<keyword evidence="1" id="KW-0812">Transmembrane</keyword>
<evidence type="ECO:0000313" key="3">
    <source>
        <dbReference type="EMBL" id="QNA46550.1"/>
    </source>
</evidence>
<gene>
    <name evidence="3" type="ORF">H4075_10375</name>
</gene>
<proteinExistence type="predicted"/>
<feature type="domain" description="Solute-binding protein family 5" evidence="2">
    <location>
        <begin position="81"/>
        <end position="470"/>
    </location>
</feature>
<dbReference type="GO" id="GO:0030288">
    <property type="term" value="C:outer membrane-bounded periplasmic space"/>
    <property type="evidence" value="ECO:0007669"/>
    <property type="project" value="UniProtKB-ARBA"/>
</dbReference>
<name>A0A7G5XM47_9BACT</name>
<dbReference type="Gene3D" id="3.40.190.10">
    <property type="entry name" value="Periplasmic binding protein-like II"/>
    <property type="match status" value="1"/>
</dbReference>
<dbReference type="Gene3D" id="3.90.76.10">
    <property type="entry name" value="Dipeptide-binding Protein, Domain 1"/>
    <property type="match status" value="1"/>
</dbReference>
<reference evidence="4" key="1">
    <citation type="submission" date="2020-08" db="EMBL/GenBank/DDBJ databases">
        <title>Lacibacter sp. S13-6-6 genome sequencing.</title>
        <authorList>
            <person name="Jin L."/>
        </authorList>
    </citation>
    <scope>NUCLEOTIDE SEQUENCE [LARGE SCALE GENOMIC DNA]</scope>
    <source>
        <strain evidence="4">S13-6-6</strain>
    </source>
</reference>
<accession>A0A7G5XM47</accession>
<dbReference type="Pfam" id="PF00496">
    <property type="entry name" value="SBP_bac_5"/>
    <property type="match status" value="1"/>
</dbReference>
<dbReference type="PIRSF" id="PIRSF002741">
    <property type="entry name" value="MppA"/>
    <property type="match status" value="1"/>
</dbReference>
<dbReference type="GO" id="GO:0015833">
    <property type="term" value="P:peptide transport"/>
    <property type="evidence" value="ECO:0007669"/>
    <property type="project" value="TreeGrafter"/>
</dbReference>
<dbReference type="EMBL" id="CP060007">
    <property type="protein sequence ID" value="QNA46550.1"/>
    <property type="molecule type" value="Genomic_DNA"/>
</dbReference>
<keyword evidence="1" id="KW-0472">Membrane</keyword>
<keyword evidence="1" id="KW-1133">Transmembrane helix</keyword>
<evidence type="ECO:0000256" key="1">
    <source>
        <dbReference type="SAM" id="Phobius"/>
    </source>
</evidence>
<keyword evidence="4" id="KW-1185">Reference proteome</keyword>
<dbReference type="AlphaFoldDB" id="A0A7G5XM47"/>
<dbReference type="InterPro" id="IPR000914">
    <property type="entry name" value="SBP_5_dom"/>
</dbReference>
<dbReference type="PROSITE" id="PS51257">
    <property type="entry name" value="PROKAR_LIPOPROTEIN"/>
    <property type="match status" value="1"/>
</dbReference>
<dbReference type="InterPro" id="IPR039424">
    <property type="entry name" value="SBP_5"/>
</dbReference>
<dbReference type="SUPFAM" id="SSF53850">
    <property type="entry name" value="Periplasmic binding protein-like II"/>
    <property type="match status" value="1"/>
</dbReference>
<sequence length="551" mass="62676">MVSKILLPVSAFTHFLFIILHFSFLVLLSCGKAKKNEQNIFRYNEVSGISSLDPAFAKSQSVIWATHQLYNTLVETDDQLNIVPSLAKSWLVSDDRLQVTFYLRDDVFFHDHSAFPNGKGRKMTAADVVYSFQRLMDKSTASPGAWIFNNRVDAATGFTAVDDTTFRITVLRPFVQILGVLSNVYCSIVPKEVVEKYGPDFRRNPCGTGPFQFKAWEEGQALILVKNKNYFEKDSAGESLPYVDGVKVSFLDNKASEFMEFRQGNLHFINDIDASFKDEVLNKKGELRAEWKDKVVLNRHPYLNIEYIGILVDSTNPLVKNSPLRLKAIRQAINYGFDRRKMMLYLRNSIGTAAESGFVPTGLPSFDSTIVKGYSYDPAKAKTLLQQAGFNSMKDVPEIKLLTIPIYADLGSYIARQLQDIGLNVKVEAVQKSLLLTQTSKSEALFFRASWIADYPDAENYLSVFYGKNPAPPNYTRYKNAAYDALYEQSTKEPNDSVRYKLYRQMDQMLMNDAPIVPLWYDMVIHLVQPAVKGFKPNALNWLELRKVKLR</sequence>
<feature type="transmembrane region" description="Helical" evidence="1">
    <location>
        <begin position="6"/>
        <end position="28"/>
    </location>
</feature>
<dbReference type="PANTHER" id="PTHR30290">
    <property type="entry name" value="PERIPLASMIC BINDING COMPONENT OF ABC TRANSPORTER"/>
    <property type="match status" value="1"/>
</dbReference>
<dbReference type="InterPro" id="IPR030678">
    <property type="entry name" value="Peptide/Ni-bd"/>
</dbReference>
<protein>
    <submittedName>
        <fullName evidence="3">ABC transporter substrate-binding protein</fullName>
    </submittedName>
</protein>
<dbReference type="GO" id="GO:0043190">
    <property type="term" value="C:ATP-binding cassette (ABC) transporter complex"/>
    <property type="evidence" value="ECO:0007669"/>
    <property type="project" value="InterPro"/>
</dbReference>
<evidence type="ECO:0000259" key="2">
    <source>
        <dbReference type="Pfam" id="PF00496"/>
    </source>
</evidence>
<organism evidence="3 4">
    <name type="scientific">Lacibacter sediminis</name>
    <dbReference type="NCBI Taxonomy" id="2760713"/>
    <lineage>
        <taxon>Bacteria</taxon>
        <taxon>Pseudomonadati</taxon>
        <taxon>Bacteroidota</taxon>
        <taxon>Chitinophagia</taxon>
        <taxon>Chitinophagales</taxon>
        <taxon>Chitinophagaceae</taxon>
        <taxon>Lacibacter</taxon>
    </lineage>
</organism>
<dbReference type="Gene3D" id="3.10.105.10">
    <property type="entry name" value="Dipeptide-binding Protein, Domain 3"/>
    <property type="match status" value="1"/>
</dbReference>
<dbReference type="CDD" id="cd00995">
    <property type="entry name" value="PBP2_NikA_DppA_OppA_like"/>
    <property type="match status" value="1"/>
</dbReference>